<evidence type="ECO:0008006" key="3">
    <source>
        <dbReference type="Google" id="ProtNLM"/>
    </source>
</evidence>
<dbReference type="EMBL" id="JACJSI010000108">
    <property type="protein sequence ID" value="MBD2533677.1"/>
    <property type="molecule type" value="Genomic_DNA"/>
</dbReference>
<keyword evidence="2" id="KW-1185">Reference proteome</keyword>
<proteinExistence type="predicted"/>
<protein>
    <recommendedName>
        <fullName evidence="3">Transposase</fullName>
    </recommendedName>
</protein>
<reference evidence="1 2" key="1">
    <citation type="journal article" date="2020" name="ISME J.">
        <title>Comparative genomics reveals insights into cyanobacterial evolution and habitat adaptation.</title>
        <authorList>
            <person name="Chen M.Y."/>
            <person name="Teng W.K."/>
            <person name="Zhao L."/>
            <person name="Hu C.X."/>
            <person name="Zhou Y.K."/>
            <person name="Han B.P."/>
            <person name="Song L.R."/>
            <person name="Shu W.S."/>
        </authorList>
    </citation>
    <scope>NUCLEOTIDE SEQUENCE [LARGE SCALE GENOMIC DNA]</scope>
    <source>
        <strain evidence="1 2">FACHB-838</strain>
    </source>
</reference>
<evidence type="ECO:0000313" key="1">
    <source>
        <dbReference type="EMBL" id="MBD2533677.1"/>
    </source>
</evidence>
<sequence length="51" mass="5626">MLGLFLAADGKPLPHYSKSFSVSALSRFLNTYKWPTASEQRLGGRQPSNLS</sequence>
<organism evidence="1 2">
    <name type="scientific">Nostoc flagelliforme FACHB-838</name>
    <dbReference type="NCBI Taxonomy" id="2692904"/>
    <lineage>
        <taxon>Bacteria</taxon>
        <taxon>Bacillati</taxon>
        <taxon>Cyanobacteriota</taxon>
        <taxon>Cyanophyceae</taxon>
        <taxon>Nostocales</taxon>
        <taxon>Nostocaceae</taxon>
        <taxon>Nostoc</taxon>
    </lineage>
</organism>
<gene>
    <name evidence="1" type="ORF">H6G97_30640</name>
</gene>
<name>A0ABR8DW30_9NOSO</name>
<accession>A0ABR8DW30</accession>
<dbReference type="RefSeq" id="WP_190944233.1">
    <property type="nucleotide sequence ID" value="NZ_JACJSI010000108.1"/>
</dbReference>
<comment type="caution">
    <text evidence="1">The sequence shown here is derived from an EMBL/GenBank/DDBJ whole genome shotgun (WGS) entry which is preliminary data.</text>
</comment>
<dbReference type="Proteomes" id="UP000623440">
    <property type="component" value="Unassembled WGS sequence"/>
</dbReference>
<evidence type="ECO:0000313" key="2">
    <source>
        <dbReference type="Proteomes" id="UP000623440"/>
    </source>
</evidence>